<dbReference type="PANTHER" id="PTHR11098:SF1">
    <property type="entry name" value="NICOTINATE PHOSPHORIBOSYLTRANSFERASE"/>
    <property type="match status" value="1"/>
</dbReference>
<keyword evidence="11" id="KW-0808">Transferase</keyword>
<dbReference type="GO" id="GO:0034355">
    <property type="term" value="P:NAD+ biosynthetic process via the salvage pathway"/>
    <property type="evidence" value="ECO:0007669"/>
    <property type="project" value="TreeGrafter"/>
</dbReference>
<evidence type="ECO:0000256" key="5">
    <source>
        <dbReference type="ARBA" id="ARBA00022598"/>
    </source>
</evidence>
<dbReference type="CDD" id="cd01401">
    <property type="entry name" value="PncB_like"/>
    <property type="match status" value="1"/>
</dbReference>
<name>A0A917N9E6_9GAMM</name>
<feature type="domain" description="Nicotinate phosphoribosyltransferase N-terminal" evidence="10">
    <location>
        <begin position="13"/>
        <end position="129"/>
    </location>
</feature>
<evidence type="ECO:0000256" key="8">
    <source>
        <dbReference type="RuleBase" id="RU003838"/>
    </source>
</evidence>
<keyword evidence="5 7" id="KW-0436">Ligase</keyword>
<evidence type="ECO:0000313" key="11">
    <source>
        <dbReference type="EMBL" id="GGI78799.1"/>
    </source>
</evidence>
<evidence type="ECO:0000256" key="2">
    <source>
        <dbReference type="ARBA" id="ARBA00010897"/>
    </source>
</evidence>
<dbReference type="InterPro" id="IPR006406">
    <property type="entry name" value="Nic_PRibTrfase"/>
</dbReference>
<comment type="PTM">
    <text evidence="7 8">Transiently phosphorylated on a His residue during the reaction cycle. Phosphorylation strongly increases the affinity for substrates and increases the rate of nicotinate D-ribonucleotide production. Dephosphorylation regenerates the low-affinity form of the enzyme, leading to product release.</text>
</comment>
<keyword evidence="12" id="KW-1185">Reference proteome</keyword>
<dbReference type="Proteomes" id="UP000613743">
    <property type="component" value="Unassembled WGS sequence"/>
</dbReference>
<comment type="function">
    <text evidence="7 8">Catalyzes the synthesis of beta-nicotinate D-ribonucleotide from nicotinate and 5-phospho-D-ribose 1-phosphate at the expense of ATP.</text>
</comment>
<comment type="pathway">
    <text evidence="1 7 8">Cofactor biosynthesis; NAD(+) biosynthesis; nicotinate D-ribonucleotide from nicotinate: step 1/1.</text>
</comment>
<dbReference type="RefSeq" id="WP_188919504.1">
    <property type="nucleotide sequence ID" value="NZ_BMPZ01000003.1"/>
</dbReference>
<feature type="domain" description="Nicotinate/nicotinamide phosphoribosyltransferase" evidence="9">
    <location>
        <begin position="168"/>
        <end position="394"/>
    </location>
</feature>
<keyword evidence="6 7" id="KW-0662">Pyridine nucleotide biosynthesis</keyword>
<keyword evidence="11" id="KW-0328">Glycosyltransferase</keyword>
<comment type="similarity">
    <text evidence="2 7 8">Belongs to the NAPRTase family.</text>
</comment>
<evidence type="ECO:0000256" key="7">
    <source>
        <dbReference type="HAMAP-Rule" id="MF_00570"/>
    </source>
</evidence>
<comment type="caution">
    <text evidence="11">The sequence shown here is derived from an EMBL/GenBank/DDBJ whole genome shotgun (WGS) entry which is preliminary data.</text>
</comment>
<protein>
    <recommendedName>
        <fullName evidence="3 7">Nicotinate phosphoribosyltransferase</fullName>
        <shortName evidence="7">NAPRTase</shortName>
        <ecNumber evidence="3 7">6.3.4.21</ecNumber>
    </recommendedName>
</protein>
<dbReference type="Gene3D" id="3.20.140.10">
    <property type="entry name" value="nicotinate phosphoribosyltransferase"/>
    <property type="match status" value="1"/>
</dbReference>
<dbReference type="InterPro" id="IPR041525">
    <property type="entry name" value="N/Namide_PRibTrfase"/>
</dbReference>
<dbReference type="NCBIfam" id="TIGR01514">
    <property type="entry name" value="NAPRTase"/>
    <property type="match status" value="1"/>
</dbReference>
<dbReference type="SUPFAM" id="SSF51690">
    <property type="entry name" value="Nicotinate/Quinolinate PRTase C-terminal domain-like"/>
    <property type="match status" value="1"/>
</dbReference>
<reference evidence="11" key="1">
    <citation type="journal article" date="2014" name="Int. J. Syst. Evol. Microbiol.">
        <title>Complete genome sequence of Corynebacterium casei LMG S-19264T (=DSM 44701T), isolated from a smear-ripened cheese.</title>
        <authorList>
            <consortium name="US DOE Joint Genome Institute (JGI-PGF)"/>
            <person name="Walter F."/>
            <person name="Albersmeier A."/>
            <person name="Kalinowski J."/>
            <person name="Ruckert C."/>
        </authorList>
    </citation>
    <scope>NUCLEOTIDE SEQUENCE</scope>
    <source>
        <strain evidence="11">JCM 30804</strain>
    </source>
</reference>
<dbReference type="PANTHER" id="PTHR11098">
    <property type="entry name" value="NICOTINATE PHOSPHORIBOSYLTRANSFERASE"/>
    <property type="match status" value="1"/>
</dbReference>
<dbReference type="GO" id="GO:0005829">
    <property type="term" value="C:cytosol"/>
    <property type="evidence" value="ECO:0007669"/>
    <property type="project" value="TreeGrafter"/>
</dbReference>
<dbReference type="GO" id="GO:0016757">
    <property type="term" value="F:glycosyltransferase activity"/>
    <property type="evidence" value="ECO:0007669"/>
    <property type="project" value="UniProtKB-KW"/>
</dbReference>
<dbReference type="NCBIfam" id="NF003704">
    <property type="entry name" value="PRK05321.1"/>
    <property type="match status" value="1"/>
</dbReference>
<dbReference type="Pfam" id="PF04095">
    <property type="entry name" value="NAPRTase"/>
    <property type="match status" value="1"/>
</dbReference>
<evidence type="ECO:0000256" key="1">
    <source>
        <dbReference type="ARBA" id="ARBA00004952"/>
    </source>
</evidence>
<feature type="modified residue" description="Phosphohistidine; by autocatalysis" evidence="7">
    <location>
        <position position="221"/>
    </location>
</feature>
<evidence type="ECO:0000259" key="9">
    <source>
        <dbReference type="Pfam" id="PF04095"/>
    </source>
</evidence>
<dbReference type="SUPFAM" id="SSF54675">
    <property type="entry name" value="Nicotinate/Quinolinate PRTase N-terminal domain-like"/>
    <property type="match status" value="1"/>
</dbReference>
<gene>
    <name evidence="7 11" type="primary">pncB</name>
    <name evidence="11" type="ORF">GCM10009332_15240</name>
</gene>
<comment type="catalytic activity">
    <reaction evidence="7 8">
        <text>5-phospho-alpha-D-ribose 1-diphosphate + nicotinate + ATP + H2O = nicotinate beta-D-ribonucleotide + ADP + phosphate + diphosphate</text>
        <dbReference type="Rhea" id="RHEA:36163"/>
        <dbReference type="ChEBI" id="CHEBI:15377"/>
        <dbReference type="ChEBI" id="CHEBI:30616"/>
        <dbReference type="ChEBI" id="CHEBI:32544"/>
        <dbReference type="ChEBI" id="CHEBI:33019"/>
        <dbReference type="ChEBI" id="CHEBI:43474"/>
        <dbReference type="ChEBI" id="CHEBI:57502"/>
        <dbReference type="ChEBI" id="CHEBI:58017"/>
        <dbReference type="ChEBI" id="CHEBI:456216"/>
        <dbReference type="EC" id="6.3.4.21"/>
    </reaction>
</comment>
<dbReference type="PIRSF" id="PIRSF000484">
    <property type="entry name" value="NAPRT"/>
    <property type="match status" value="1"/>
</dbReference>
<dbReference type="InterPro" id="IPR040727">
    <property type="entry name" value="NAPRTase_N"/>
</dbReference>
<dbReference type="EC" id="6.3.4.21" evidence="3 7"/>
<dbReference type="AlphaFoldDB" id="A0A917N9E6"/>
<dbReference type="EMBL" id="BMPZ01000003">
    <property type="protein sequence ID" value="GGI78799.1"/>
    <property type="molecule type" value="Genomic_DNA"/>
</dbReference>
<proteinExistence type="inferred from homology"/>
<organism evidence="11 12">
    <name type="scientific">Shewanella gelidii</name>
    <dbReference type="NCBI Taxonomy" id="1642821"/>
    <lineage>
        <taxon>Bacteria</taxon>
        <taxon>Pseudomonadati</taxon>
        <taxon>Pseudomonadota</taxon>
        <taxon>Gammaproteobacteria</taxon>
        <taxon>Alteromonadales</taxon>
        <taxon>Shewanellaceae</taxon>
        <taxon>Shewanella</taxon>
    </lineage>
</organism>
<dbReference type="InterPro" id="IPR036068">
    <property type="entry name" value="Nicotinate_pribotase-like_C"/>
</dbReference>
<evidence type="ECO:0000256" key="3">
    <source>
        <dbReference type="ARBA" id="ARBA00013236"/>
    </source>
</evidence>
<evidence type="ECO:0000259" key="10">
    <source>
        <dbReference type="Pfam" id="PF17767"/>
    </source>
</evidence>
<dbReference type="HAMAP" id="MF_00570">
    <property type="entry name" value="NAPRTase"/>
    <property type="match status" value="1"/>
</dbReference>
<keyword evidence="4 7" id="KW-0597">Phosphoprotein</keyword>
<dbReference type="Pfam" id="PF17767">
    <property type="entry name" value="NAPRTase_N"/>
    <property type="match status" value="1"/>
</dbReference>
<reference evidence="11" key="2">
    <citation type="submission" date="2020-09" db="EMBL/GenBank/DDBJ databases">
        <authorList>
            <person name="Sun Q."/>
            <person name="Ohkuma M."/>
        </authorList>
    </citation>
    <scope>NUCLEOTIDE SEQUENCE</scope>
    <source>
        <strain evidence="11">JCM 30804</strain>
    </source>
</reference>
<evidence type="ECO:0000256" key="6">
    <source>
        <dbReference type="ARBA" id="ARBA00022642"/>
    </source>
</evidence>
<dbReference type="InterPro" id="IPR007229">
    <property type="entry name" value="Nic_PRibTrfase-Fam"/>
</dbReference>
<accession>A0A917N9E6</accession>
<evidence type="ECO:0000256" key="4">
    <source>
        <dbReference type="ARBA" id="ARBA00022553"/>
    </source>
</evidence>
<dbReference type="GO" id="GO:0004516">
    <property type="term" value="F:nicotinate phosphoribosyltransferase activity"/>
    <property type="evidence" value="ECO:0007669"/>
    <property type="project" value="UniProtKB-UniRule"/>
</dbReference>
<evidence type="ECO:0000313" key="12">
    <source>
        <dbReference type="Proteomes" id="UP000613743"/>
    </source>
</evidence>
<sequence>MNTITPIINSLADTDAYKLHMQQAVYHQYPDAQVVAEFRCRDGEDLRPYQGEIEAHIHALGDLRFTEKELNFLAGFSHFSSDYLDFLKDFRLQPDMVEFSIIDGRLNIHIRGRWLDVILWEIPILAIVSEVRNRNRFSTIDISQALPALEKKVELVKHFAKQNDMAQFSFIDFGTRRRFSYQVQDFVIAYFKQHLPEHFVGTSNYHFAQKYNLSPVGTQAHEWFQAHQQLGGPLEQSQTAALESWYSEYKGALGIALTDCITMDAFLRDFDFELAERFQGLRHDSGDPFIWGEKAIAHYLALGINPQQKQLVFSDGLNLSKAIELHQHFRGRIQTSFGIGTNLTCDIPAVKPMNIVLKLIECNGKPVAKISDTKGKSMTVDSQYIAQLRQAFQLESYAS</sequence>